<dbReference type="AlphaFoldDB" id="A0AAV4RUP7"/>
<evidence type="ECO:0000313" key="1">
    <source>
        <dbReference type="EMBL" id="GIY23613.1"/>
    </source>
</evidence>
<organism evidence="1 2">
    <name type="scientific">Caerostris extrusa</name>
    <name type="common">Bark spider</name>
    <name type="synonym">Caerostris bankana</name>
    <dbReference type="NCBI Taxonomy" id="172846"/>
    <lineage>
        <taxon>Eukaryota</taxon>
        <taxon>Metazoa</taxon>
        <taxon>Ecdysozoa</taxon>
        <taxon>Arthropoda</taxon>
        <taxon>Chelicerata</taxon>
        <taxon>Arachnida</taxon>
        <taxon>Araneae</taxon>
        <taxon>Araneomorphae</taxon>
        <taxon>Entelegynae</taxon>
        <taxon>Araneoidea</taxon>
        <taxon>Araneidae</taxon>
        <taxon>Caerostris</taxon>
    </lineage>
</organism>
<sequence>MNNVFFLGSCTEEEDGGRDDEHVCGKCRLEFIDLSDFLHHKRTCSRKCLVLIGGEDSSDELEDTDEMGVSPMDFKEDSEKYVEDLSTLPYLMSLSRVKSCFPEIPTLPPTFRARNL</sequence>
<name>A0AAV4RUP7_CAEEX</name>
<protein>
    <submittedName>
        <fullName evidence="1">Homeotic protein spalt-major</fullName>
    </submittedName>
</protein>
<proteinExistence type="predicted"/>
<evidence type="ECO:0000313" key="2">
    <source>
        <dbReference type="Proteomes" id="UP001054945"/>
    </source>
</evidence>
<accession>A0AAV4RUP7</accession>
<keyword evidence="2" id="KW-1185">Reference proteome</keyword>
<dbReference type="EMBL" id="BPLR01008294">
    <property type="protein sequence ID" value="GIY23613.1"/>
    <property type="molecule type" value="Genomic_DNA"/>
</dbReference>
<dbReference type="Proteomes" id="UP001054945">
    <property type="component" value="Unassembled WGS sequence"/>
</dbReference>
<reference evidence="1 2" key="1">
    <citation type="submission" date="2021-06" db="EMBL/GenBank/DDBJ databases">
        <title>Caerostris extrusa draft genome.</title>
        <authorList>
            <person name="Kono N."/>
            <person name="Arakawa K."/>
        </authorList>
    </citation>
    <scope>NUCLEOTIDE SEQUENCE [LARGE SCALE GENOMIC DNA]</scope>
</reference>
<gene>
    <name evidence="1" type="primary">salm_1</name>
    <name evidence="1" type="ORF">CEXT_689411</name>
</gene>
<comment type="caution">
    <text evidence="1">The sequence shown here is derived from an EMBL/GenBank/DDBJ whole genome shotgun (WGS) entry which is preliminary data.</text>
</comment>